<dbReference type="AlphaFoldDB" id="A0A2A9CW44"/>
<dbReference type="Pfam" id="PF02572">
    <property type="entry name" value="CobA_CobO_BtuR"/>
    <property type="match status" value="1"/>
</dbReference>
<accession>A0A2A9CW44</accession>
<dbReference type="GO" id="GO:0008817">
    <property type="term" value="F:corrinoid adenosyltransferase activity"/>
    <property type="evidence" value="ECO:0007669"/>
    <property type="project" value="InterPro"/>
</dbReference>
<dbReference type="NCBIfam" id="NF004637">
    <property type="entry name" value="PRK05986.1"/>
    <property type="match status" value="1"/>
</dbReference>
<gene>
    <name evidence="1" type="ORF">ATK74_2469</name>
</gene>
<dbReference type="OrthoDB" id="9810309at2"/>
<dbReference type="InterPro" id="IPR003724">
    <property type="entry name" value="CblAdoTrfase_CobA"/>
</dbReference>
<name>A0A2A9CW44_9ACTN</name>
<dbReference type="InterPro" id="IPR027417">
    <property type="entry name" value="P-loop_NTPase"/>
</dbReference>
<dbReference type="GO" id="GO:0005524">
    <property type="term" value="F:ATP binding"/>
    <property type="evidence" value="ECO:0007669"/>
    <property type="project" value="InterPro"/>
</dbReference>
<proteinExistence type="predicted"/>
<evidence type="ECO:0000313" key="1">
    <source>
        <dbReference type="EMBL" id="PFG17892.1"/>
    </source>
</evidence>
<dbReference type="NCBIfam" id="TIGR00708">
    <property type="entry name" value="cobA"/>
    <property type="match status" value="1"/>
</dbReference>
<dbReference type="PANTHER" id="PTHR46638">
    <property type="entry name" value="CORRINOID ADENOSYLTRANSFERASE"/>
    <property type="match status" value="1"/>
</dbReference>
<reference evidence="1 2" key="1">
    <citation type="submission" date="2017-10" db="EMBL/GenBank/DDBJ databases">
        <title>Sequencing the genomes of 1000 actinobacteria strains.</title>
        <authorList>
            <person name="Klenk H.-P."/>
        </authorList>
    </citation>
    <scope>NUCLEOTIDE SEQUENCE [LARGE SCALE GENOMIC DNA]</scope>
    <source>
        <strain evidence="1 2">DSM 15597</strain>
    </source>
</reference>
<dbReference type="Proteomes" id="UP000226079">
    <property type="component" value="Unassembled WGS sequence"/>
</dbReference>
<keyword evidence="2" id="KW-1185">Reference proteome</keyword>
<dbReference type="PANTHER" id="PTHR46638:SF1">
    <property type="entry name" value="CORRINOID ADENOSYLTRANSFERASE"/>
    <property type="match status" value="1"/>
</dbReference>
<dbReference type="Gene3D" id="3.40.50.300">
    <property type="entry name" value="P-loop containing nucleotide triphosphate hydrolases"/>
    <property type="match status" value="1"/>
</dbReference>
<keyword evidence="1" id="KW-0808">Transferase</keyword>
<comment type="caution">
    <text evidence="1">The sequence shown here is derived from an EMBL/GenBank/DDBJ whole genome shotgun (WGS) entry which is preliminary data.</text>
</comment>
<dbReference type="EMBL" id="PDJC01000001">
    <property type="protein sequence ID" value="PFG17892.1"/>
    <property type="molecule type" value="Genomic_DNA"/>
</dbReference>
<dbReference type="SUPFAM" id="SSF52540">
    <property type="entry name" value="P-loop containing nucleoside triphosphate hydrolases"/>
    <property type="match status" value="1"/>
</dbReference>
<dbReference type="RefSeq" id="WP_098461286.1">
    <property type="nucleotide sequence ID" value="NZ_PDJC01000001.1"/>
</dbReference>
<sequence>MPAGEPSAVPSDGLTTRQRRLRPALIVNTGDGKGKTTAAMGLALRGWHQGWSIGVFQFIKSGKWASGERLALEALGAEHERSGAGGEVAWFTSGAGRSWVRKPDDRSEQAEAARQSWAEVSARLAAERHQLYVLDEFTYPLVWGWLDVAEVVATLRDRPGTQHVVITGRNAPAELCEIATTVTEMGKRKHPFDAGQKGQAGIEW</sequence>
<evidence type="ECO:0000313" key="2">
    <source>
        <dbReference type="Proteomes" id="UP000226079"/>
    </source>
</evidence>
<dbReference type="GO" id="GO:0009236">
    <property type="term" value="P:cobalamin biosynthetic process"/>
    <property type="evidence" value="ECO:0007669"/>
    <property type="project" value="InterPro"/>
</dbReference>
<dbReference type="PIRSF" id="PIRSF015617">
    <property type="entry name" value="Adensltrnsf_CobA"/>
    <property type="match status" value="1"/>
</dbReference>
<organism evidence="1 2">
    <name type="scientific">Propionicimonas paludicola</name>
    <dbReference type="NCBI Taxonomy" id="185243"/>
    <lineage>
        <taxon>Bacteria</taxon>
        <taxon>Bacillati</taxon>
        <taxon>Actinomycetota</taxon>
        <taxon>Actinomycetes</taxon>
        <taxon>Propionibacteriales</taxon>
        <taxon>Nocardioidaceae</taxon>
        <taxon>Propionicimonas</taxon>
    </lineage>
</organism>
<protein>
    <submittedName>
        <fullName evidence="1">Cob(I)yrinic acid a,c-diamide adenosyltransferase</fullName>
    </submittedName>
</protein>
<dbReference type="CDD" id="cd00561">
    <property type="entry name" value="CobA_ACA"/>
    <property type="match status" value="1"/>
</dbReference>